<dbReference type="Pfam" id="PF20408">
    <property type="entry name" value="Abhydrolase_11"/>
    <property type="match status" value="1"/>
</dbReference>
<dbReference type="InterPro" id="IPR026555">
    <property type="entry name" value="NSL3/Tex30"/>
</dbReference>
<protein>
    <recommendedName>
        <fullName evidence="1">KANL3/Tex30 alpha/beta hydrolase-like domain-containing protein</fullName>
    </recommendedName>
</protein>
<proteinExistence type="predicted"/>
<feature type="domain" description="KANL3/Tex30 alpha/beta hydrolase-like" evidence="1">
    <location>
        <begin position="39"/>
        <end position="152"/>
    </location>
</feature>
<evidence type="ECO:0000259" key="1">
    <source>
        <dbReference type="Pfam" id="PF20408"/>
    </source>
</evidence>
<dbReference type="Proteomes" id="UP001291623">
    <property type="component" value="Unassembled WGS sequence"/>
</dbReference>
<dbReference type="PANTHER" id="PTHR13136">
    <property type="entry name" value="TESTIS DEVELOPMENT PROTEIN PRTD"/>
    <property type="match status" value="1"/>
</dbReference>
<gene>
    <name evidence="2" type="ORF">RND71_016830</name>
</gene>
<name>A0AAE1S9A9_9SOLA</name>
<dbReference type="AlphaFoldDB" id="A0AAE1S9A9"/>
<keyword evidence="3" id="KW-1185">Reference proteome</keyword>
<accession>A0AAE1S9A9</accession>
<sequence length="160" mass="18010">MEVRKVTTSGICSWCWCSFHLRLDDQVISLIIWKEMLTKALNAAEVVTFDYPYMSGGKREVNGLKLQIIQGATRDELLLQIDVPVMFVQGSKDGLCPLEKLEAVRKKMKCSNKLYVIDGGDHSFKIGKKHLQLAESTQEEVEKLSVHAIATFVSNHVKEG</sequence>
<dbReference type="PANTHER" id="PTHR13136:SF11">
    <property type="entry name" value="TESTIS-EXPRESSED PROTEIN 30"/>
    <property type="match status" value="1"/>
</dbReference>
<dbReference type="InterPro" id="IPR046879">
    <property type="entry name" value="KANL3/Tex30_Abhydrolase"/>
</dbReference>
<dbReference type="InterPro" id="IPR029058">
    <property type="entry name" value="AB_hydrolase_fold"/>
</dbReference>
<dbReference type="Gene3D" id="3.40.50.1820">
    <property type="entry name" value="alpha/beta hydrolase"/>
    <property type="match status" value="1"/>
</dbReference>
<reference evidence="2" key="1">
    <citation type="submission" date="2023-12" db="EMBL/GenBank/DDBJ databases">
        <title>Genome assembly of Anisodus tanguticus.</title>
        <authorList>
            <person name="Wang Y.-J."/>
        </authorList>
    </citation>
    <scope>NUCLEOTIDE SEQUENCE</scope>
    <source>
        <strain evidence="2">KB-2021</strain>
        <tissue evidence="2">Leaf</tissue>
    </source>
</reference>
<comment type="caution">
    <text evidence="2">The sequence shown here is derived from an EMBL/GenBank/DDBJ whole genome shotgun (WGS) entry which is preliminary data.</text>
</comment>
<dbReference type="EMBL" id="JAVYJV010000008">
    <property type="protein sequence ID" value="KAK4365472.1"/>
    <property type="molecule type" value="Genomic_DNA"/>
</dbReference>
<dbReference type="SUPFAM" id="SSF53474">
    <property type="entry name" value="alpha/beta-Hydrolases"/>
    <property type="match status" value="1"/>
</dbReference>
<evidence type="ECO:0000313" key="2">
    <source>
        <dbReference type="EMBL" id="KAK4365472.1"/>
    </source>
</evidence>
<organism evidence="2 3">
    <name type="scientific">Anisodus tanguticus</name>
    <dbReference type="NCBI Taxonomy" id="243964"/>
    <lineage>
        <taxon>Eukaryota</taxon>
        <taxon>Viridiplantae</taxon>
        <taxon>Streptophyta</taxon>
        <taxon>Embryophyta</taxon>
        <taxon>Tracheophyta</taxon>
        <taxon>Spermatophyta</taxon>
        <taxon>Magnoliopsida</taxon>
        <taxon>eudicotyledons</taxon>
        <taxon>Gunneridae</taxon>
        <taxon>Pentapetalae</taxon>
        <taxon>asterids</taxon>
        <taxon>lamiids</taxon>
        <taxon>Solanales</taxon>
        <taxon>Solanaceae</taxon>
        <taxon>Solanoideae</taxon>
        <taxon>Hyoscyameae</taxon>
        <taxon>Anisodus</taxon>
    </lineage>
</organism>
<evidence type="ECO:0000313" key="3">
    <source>
        <dbReference type="Proteomes" id="UP001291623"/>
    </source>
</evidence>